<feature type="compositionally biased region" description="Basic residues" evidence="1">
    <location>
        <begin position="95"/>
        <end position="106"/>
    </location>
</feature>
<dbReference type="InterPro" id="IPR032071">
    <property type="entry name" value="DUF4806"/>
</dbReference>
<feature type="compositionally biased region" description="Polar residues" evidence="1">
    <location>
        <begin position="203"/>
        <end position="212"/>
    </location>
</feature>
<feature type="compositionally biased region" description="Polar residues" evidence="1">
    <location>
        <begin position="492"/>
        <end position="502"/>
    </location>
</feature>
<sequence>MPDESKKNHDSSFLYLITVINKSLHLSNPQAIMSQGLRRAPKKKNYADYIQDISSSDYLIPSPPPPQNYRGICTFPEPPKKYDTASKPSTASVPKNKKGNKPMKRVHSKMDPAEIFSEDLFSTPPTTNPCAMSPLDDHEMSTQSSCQQTPQRLSPIIELSTPHSMDSTRIDTPKRTKQAFRGRFSDLPICTSTPAFRTERQSRTPQSRISHASRTERQSRSPQVRNPQASRTERQSRTPQSRISQASRTERQSRSPQVRNPQASRTERQSRSPQVRNPQASRTERQSMTPQSRISQASRTERQSRSPQVRNPQASRTERQSRTPQSRISQASRTERQSRTPQSRISQASRTERQSRSPQVINPQASRTERQSMTPQSRISQASRTERQSRTPQSRISQASRTERQSRTPQSRISQASRTERQSRTPQSRISQASRTERQSRSPQVRNPQASRTERQSRSPQVRNPQASRTERQSRTPQSKISQASRTERQSRSPQVRNPQASRTERQSRSPQVRNPQASRTERQSRTPQSRISQASRTERQSGSPQVRNPQEKKDRFPMTDKRFQKKVLTQLLEIKDELRRIGKIVEPETGFHMSTLGTEDEFEYLERQLESGNTRAAMVTQLCKIGGKNFKDSTRRMLDSVFKNSLMSTFNMKGGGPLQKKSFQSTALFSVIRDAVMTSFPSATELEIKTAISNHFKQAPGRAGGGGYGSKVNS</sequence>
<dbReference type="AlphaFoldDB" id="A0A6P6QJE5"/>
<feature type="compositionally biased region" description="Polar residues" evidence="1">
    <location>
        <begin position="237"/>
        <end position="247"/>
    </location>
</feature>
<dbReference type="PANTHER" id="PTHR34153:SF2">
    <property type="entry name" value="SI:CH211-262H13.3-RELATED"/>
    <property type="match status" value="1"/>
</dbReference>
<feature type="compositionally biased region" description="Polar residues" evidence="1">
    <location>
        <begin position="509"/>
        <end position="519"/>
    </location>
</feature>
<dbReference type="Pfam" id="PF16064">
    <property type="entry name" value="DUF4806"/>
    <property type="match status" value="1"/>
</dbReference>
<feature type="compositionally biased region" description="Polar residues" evidence="1">
    <location>
        <begin position="254"/>
        <end position="264"/>
    </location>
</feature>
<feature type="compositionally biased region" description="Polar residues" evidence="1">
    <location>
        <begin position="407"/>
        <end position="417"/>
    </location>
</feature>
<feature type="compositionally biased region" description="Basic and acidic residues" evidence="1">
    <location>
        <begin position="550"/>
        <end position="563"/>
    </location>
</feature>
<evidence type="ECO:0000256" key="1">
    <source>
        <dbReference type="SAM" id="MobiDB-lite"/>
    </source>
</evidence>
<evidence type="ECO:0000313" key="3">
    <source>
        <dbReference type="Proteomes" id="UP000515129"/>
    </source>
</evidence>
<feature type="compositionally biased region" description="Polar residues" evidence="1">
    <location>
        <begin position="305"/>
        <end position="315"/>
    </location>
</feature>
<feature type="compositionally biased region" description="Polar residues" evidence="1">
    <location>
        <begin position="356"/>
        <end position="383"/>
    </location>
</feature>
<evidence type="ECO:0000259" key="2">
    <source>
        <dbReference type="Pfam" id="PF16064"/>
    </source>
</evidence>
<organism evidence="3 4">
    <name type="scientific">Carassius auratus</name>
    <name type="common">Goldfish</name>
    <dbReference type="NCBI Taxonomy" id="7957"/>
    <lineage>
        <taxon>Eukaryota</taxon>
        <taxon>Metazoa</taxon>
        <taxon>Chordata</taxon>
        <taxon>Craniata</taxon>
        <taxon>Vertebrata</taxon>
        <taxon>Euteleostomi</taxon>
        <taxon>Actinopterygii</taxon>
        <taxon>Neopterygii</taxon>
        <taxon>Teleostei</taxon>
        <taxon>Ostariophysi</taxon>
        <taxon>Cypriniformes</taxon>
        <taxon>Cyprinidae</taxon>
        <taxon>Cyprininae</taxon>
        <taxon>Carassius</taxon>
    </lineage>
</organism>
<name>A0A6P6QJE5_CARAU</name>
<feature type="compositionally biased region" description="Polar residues" evidence="1">
    <location>
        <begin position="271"/>
        <end position="298"/>
    </location>
</feature>
<dbReference type="RefSeq" id="XP_026133684.1">
    <property type="nucleotide sequence ID" value="XM_026277899.1"/>
</dbReference>
<dbReference type="GeneID" id="113112369"/>
<reference evidence="4" key="1">
    <citation type="submission" date="2025-08" db="UniProtKB">
        <authorList>
            <consortium name="RefSeq"/>
        </authorList>
    </citation>
    <scope>IDENTIFICATION</scope>
    <source>
        <strain evidence="4">Wakin</strain>
        <tissue evidence="4">Muscle</tissue>
    </source>
</reference>
<dbReference type="Proteomes" id="UP000515129">
    <property type="component" value="Chromosome 13"/>
</dbReference>
<feature type="compositionally biased region" description="Polar residues" evidence="1">
    <location>
        <begin position="390"/>
        <end position="400"/>
    </location>
</feature>
<protein>
    <submittedName>
        <fullName evidence="4">Serine/arginine repetitive matrix protein 2-like isoform X39</fullName>
    </submittedName>
</protein>
<feature type="compositionally biased region" description="Polar residues" evidence="1">
    <location>
        <begin position="322"/>
        <end position="332"/>
    </location>
</feature>
<feature type="compositionally biased region" description="Polar residues" evidence="1">
    <location>
        <begin position="141"/>
        <end position="152"/>
    </location>
</feature>
<evidence type="ECO:0000313" key="4">
    <source>
        <dbReference type="RefSeq" id="XP_026133684.1"/>
    </source>
</evidence>
<feature type="compositionally biased region" description="Polar residues" evidence="1">
    <location>
        <begin position="441"/>
        <end position="451"/>
    </location>
</feature>
<feature type="compositionally biased region" description="Polar residues" evidence="1">
    <location>
        <begin position="220"/>
        <end position="230"/>
    </location>
</feature>
<feature type="region of interest" description="Disordered" evidence="1">
    <location>
        <begin position="119"/>
        <end position="563"/>
    </location>
</feature>
<feature type="domain" description="DUF4806" evidence="2">
    <location>
        <begin position="597"/>
        <end position="671"/>
    </location>
</feature>
<feature type="region of interest" description="Disordered" evidence="1">
    <location>
        <begin position="79"/>
        <end position="106"/>
    </location>
</feature>
<proteinExistence type="predicted"/>
<dbReference type="PANTHER" id="PTHR34153">
    <property type="entry name" value="SI:CH211-262H13.3-RELATED-RELATED"/>
    <property type="match status" value="1"/>
</dbReference>
<accession>A0A6P6QJE5</accession>
<feature type="compositionally biased region" description="Polar residues" evidence="1">
    <location>
        <begin position="526"/>
        <end position="549"/>
    </location>
</feature>
<gene>
    <name evidence="4" type="primary">LOC113112369</name>
</gene>
<feature type="compositionally biased region" description="Polar residues" evidence="1">
    <location>
        <begin position="424"/>
        <end position="434"/>
    </location>
</feature>
<feature type="compositionally biased region" description="Polar residues" evidence="1">
    <location>
        <begin position="339"/>
        <end position="349"/>
    </location>
</feature>
<feature type="compositionally biased region" description="Polar residues" evidence="1">
    <location>
        <begin position="458"/>
        <end position="468"/>
    </location>
</feature>
<feature type="compositionally biased region" description="Polar residues" evidence="1">
    <location>
        <begin position="475"/>
        <end position="485"/>
    </location>
</feature>
<keyword evidence="3" id="KW-1185">Reference proteome</keyword>